<comment type="caution">
    <text evidence="1">The sequence shown here is derived from an EMBL/GenBank/DDBJ whole genome shotgun (WGS) entry which is preliminary data.</text>
</comment>
<dbReference type="EMBL" id="ACIP02000003">
    <property type="protein sequence ID" value="EEP28045.1"/>
    <property type="molecule type" value="Genomic_DNA"/>
</dbReference>
<accession>C4GCA3</accession>
<gene>
    <name evidence="1" type="ORF">GCWU000342_01591</name>
</gene>
<dbReference type="HOGENOM" id="CLU_2318554_0_0_9"/>
<dbReference type="Proteomes" id="UP000003494">
    <property type="component" value="Unassembled WGS sequence"/>
</dbReference>
<sequence length="99" mass="11578">MKYFSSFNETIKDFRVEKVPSEASDGKDDIYEKRVGQKYSKTANDIYRRLTENGDEEKALLMAQRKFDQYLKDGYGLPSKMCPCTTVYELVGEIRNKEK</sequence>
<protein>
    <submittedName>
        <fullName evidence="1">Uncharacterized protein</fullName>
    </submittedName>
</protein>
<organism evidence="1 2">
    <name type="scientific">Shuttleworthella satelles DSM 14600</name>
    <dbReference type="NCBI Taxonomy" id="626523"/>
    <lineage>
        <taxon>Bacteria</taxon>
        <taxon>Bacillati</taxon>
        <taxon>Bacillota</taxon>
        <taxon>Clostridia</taxon>
        <taxon>Lachnospirales</taxon>
        <taxon>Lachnospiraceae</taxon>
        <taxon>Shuttleworthella</taxon>
    </lineage>
</organism>
<reference evidence="1" key="1">
    <citation type="submission" date="2009-04" db="EMBL/GenBank/DDBJ databases">
        <authorList>
            <person name="Weinstock G."/>
            <person name="Sodergren E."/>
            <person name="Clifton S."/>
            <person name="Fulton L."/>
            <person name="Fulton B."/>
            <person name="Courtney L."/>
            <person name="Fronick C."/>
            <person name="Harrison M."/>
            <person name="Strong C."/>
            <person name="Farmer C."/>
            <person name="Delahaunty K."/>
            <person name="Markovic C."/>
            <person name="Hall O."/>
            <person name="Minx P."/>
            <person name="Tomlinson C."/>
            <person name="Mitreva M."/>
            <person name="Nelson J."/>
            <person name="Hou S."/>
            <person name="Wollam A."/>
            <person name="Pepin K.H."/>
            <person name="Johnson M."/>
            <person name="Bhonagiri V."/>
            <person name="Nash W.E."/>
            <person name="Warren W."/>
            <person name="Chinwalla A."/>
            <person name="Mardis E.R."/>
            <person name="Wilson R.K."/>
        </authorList>
    </citation>
    <scope>NUCLEOTIDE SEQUENCE [LARGE SCALE GENOMIC DNA]</scope>
    <source>
        <strain evidence="1">DSM 14600</strain>
    </source>
</reference>
<dbReference type="AlphaFoldDB" id="C4GCA3"/>
<name>C4GCA3_9FIRM</name>
<evidence type="ECO:0000313" key="1">
    <source>
        <dbReference type="EMBL" id="EEP28045.1"/>
    </source>
</evidence>
<keyword evidence="2" id="KW-1185">Reference proteome</keyword>
<proteinExistence type="predicted"/>
<evidence type="ECO:0000313" key="2">
    <source>
        <dbReference type="Proteomes" id="UP000003494"/>
    </source>
</evidence>